<dbReference type="SUPFAM" id="SSF53706">
    <property type="entry name" value="Formate dehydrogenase/DMSO reductase, domains 1-3"/>
    <property type="match status" value="1"/>
</dbReference>
<organism evidence="2">
    <name type="scientific">marine sediment metagenome</name>
    <dbReference type="NCBI Taxonomy" id="412755"/>
    <lineage>
        <taxon>unclassified sequences</taxon>
        <taxon>metagenomes</taxon>
        <taxon>ecological metagenomes</taxon>
    </lineage>
</organism>
<proteinExistence type="predicted"/>
<dbReference type="PANTHER" id="PTHR43105:SF2">
    <property type="entry name" value="RESPIRATORY NITRATE REDUCTASE 2 ALPHA CHAIN"/>
    <property type="match status" value="1"/>
</dbReference>
<feature type="domain" description="Molybdopterin oxidoreductase" evidence="1">
    <location>
        <begin position="14"/>
        <end position="92"/>
    </location>
</feature>
<name>A0A0F9DDP3_9ZZZZ</name>
<dbReference type="InterPro" id="IPR050123">
    <property type="entry name" value="Prok_molybdopt-oxidoreductase"/>
</dbReference>
<dbReference type="Gene3D" id="3.40.50.12440">
    <property type="match status" value="1"/>
</dbReference>
<dbReference type="PANTHER" id="PTHR43105">
    <property type="entry name" value="RESPIRATORY NITRATE REDUCTASE"/>
    <property type="match status" value="1"/>
</dbReference>
<accession>A0A0F9DDP3</accession>
<dbReference type="InterPro" id="IPR006656">
    <property type="entry name" value="Mopterin_OxRdtase"/>
</dbReference>
<evidence type="ECO:0000259" key="1">
    <source>
        <dbReference type="Pfam" id="PF00384"/>
    </source>
</evidence>
<dbReference type="AlphaFoldDB" id="A0A0F9DDP3"/>
<comment type="caution">
    <text evidence="2">The sequence shown here is derived from an EMBL/GenBank/DDBJ whole genome shotgun (WGS) entry which is preliminary data.</text>
</comment>
<evidence type="ECO:0000313" key="2">
    <source>
        <dbReference type="EMBL" id="KKL51811.1"/>
    </source>
</evidence>
<dbReference type="GO" id="GO:0016491">
    <property type="term" value="F:oxidoreductase activity"/>
    <property type="evidence" value="ECO:0007669"/>
    <property type="project" value="InterPro"/>
</dbReference>
<dbReference type="Pfam" id="PF00384">
    <property type="entry name" value="Molybdopterin"/>
    <property type="match status" value="1"/>
</dbReference>
<reference evidence="2" key="1">
    <citation type="journal article" date="2015" name="Nature">
        <title>Complex archaea that bridge the gap between prokaryotes and eukaryotes.</title>
        <authorList>
            <person name="Spang A."/>
            <person name="Saw J.H."/>
            <person name="Jorgensen S.L."/>
            <person name="Zaremba-Niedzwiedzka K."/>
            <person name="Martijn J."/>
            <person name="Lind A.E."/>
            <person name="van Eijk R."/>
            <person name="Schleper C."/>
            <person name="Guy L."/>
            <person name="Ettema T.J."/>
        </authorList>
    </citation>
    <scope>NUCLEOTIDE SEQUENCE</scope>
</reference>
<dbReference type="GO" id="GO:0016020">
    <property type="term" value="C:membrane"/>
    <property type="evidence" value="ECO:0007669"/>
    <property type="project" value="TreeGrafter"/>
</dbReference>
<protein>
    <recommendedName>
        <fullName evidence="1">Molybdopterin oxidoreductase domain-containing protein</fullName>
    </recommendedName>
</protein>
<feature type="non-terminal residue" evidence="2">
    <location>
        <position position="336"/>
    </location>
</feature>
<gene>
    <name evidence="2" type="ORF">LCGC14_2291780</name>
</gene>
<sequence length="336" mass="38430">MILNTRYEGLVEEVEWRDEVPEGKLDLLVNVELRMISSANYADVLLPAAHWYEKSDITVTDLHTFIHPFSAAHDPPWETKTDWDAFKLIAEKFSKLAEKHFPEPVKDLVITPLMTDTPDEYAQPWGAIKDWKRGEADLIPGKTMPRIEVVERDYAKTHDKYTRLGPRAQKDFGAKGITYDITSIYEDMKSDHRIGEIDGCPSLERDEHVVEVILQVSPETSGESAHRAWKALEPKVGRKLADIVEGERDVVFHYEDLKSQPRRVLTSPHWSGLEPAGRTYAPWTVNIEKLVPFRTLSGRIDLYHDHAVYQDLGEGFPVYKPPIDTTMTGELDLDKV</sequence>
<dbReference type="EMBL" id="LAZR01032120">
    <property type="protein sequence ID" value="KKL51811.1"/>
    <property type="molecule type" value="Genomic_DNA"/>
</dbReference>